<dbReference type="Proteomes" id="UP000694892">
    <property type="component" value="Chromosome 8L"/>
</dbReference>
<dbReference type="AlphaFoldDB" id="A0A974C9W2"/>
<evidence type="ECO:0000313" key="1">
    <source>
        <dbReference type="EMBL" id="OCT69269.1"/>
    </source>
</evidence>
<organism evidence="1 2">
    <name type="scientific">Xenopus laevis</name>
    <name type="common">African clawed frog</name>
    <dbReference type="NCBI Taxonomy" id="8355"/>
    <lineage>
        <taxon>Eukaryota</taxon>
        <taxon>Metazoa</taxon>
        <taxon>Chordata</taxon>
        <taxon>Craniata</taxon>
        <taxon>Vertebrata</taxon>
        <taxon>Euteleostomi</taxon>
        <taxon>Amphibia</taxon>
        <taxon>Batrachia</taxon>
        <taxon>Anura</taxon>
        <taxon>Pipoidea</taxon>
        <taxon>Pipidae</taxon>
        <taxon>Xenopodinae</taxon>
        <taxon>Xenopus</taxon>
        <taxon>Xenopus</taxon>
    </lineage>
</organism>
<proteinExistence type="predicted"/>
<evidence type="ECO:0000313" key="2">
    <source>
        <dbReference type="Proteomes" id="UP000694892"/>
    </source>
</evidence>
<dbReference type="EMBL" id="CM004480">
    <property type="protein sequence ID" value="OCT69269.1"/>
    <property type="molecule type" value="Genomic_DNA"/>
</dbReference>
<reference evidence="2" key="1">
    <citation type="journal article" date="2016" name="Nature">
        <title>Genome evolution in the allotetraploid frog Xenopus laevis.</title>
        <authorList>
            <person name="Session A.M."/>
            <person name="Uno Y."/>
            <person name="Kwon T."/>
            <person name="Chapman J.A."/>
            <person name="Toyoda A."/>
            <person name="Takahashi S."/>
            <person name="Fukui A."/>
            <person name="Hikosaka A."/>
            <person name="Suzuki A."/>
            <person name="Kondo M."/>
            <person name="van Heeringen S.J."/>
            <person name="Quigley I."/>
            <person name="Heinz S."/>
            <person name="Ogino H."/>
            <person name="Ochi H."/>
            <person name="Hellsten U."/>
            <person name="Lyons J.B."/>
            <person name="Simakov O."/>
            <person name="Putnam N."/>
            <person name="Stites J."/>
            <person name="Kuroki Y."/>
            <person name="Tanaka T."/>
            <person name="Michiue T."/>
            <person name="Watanabe M."/>
            <person name="Bogdanovic O."/>
            <person name="Lister R."/>
            <person name="Georgiou G."/>
            <person name="Paranjpe S.S."/>
            <person name="van Kruijsbergen I."/>
            <person name="Shu S."/>
            <person name="Carlson J."/>
            <person name="Kinoshita T."/>
            <person name="Ohta Y."/>
            <person name="Mawaribuchi S."/>
            <person name="Jenkins J."/>
            <person name="Grimwood J."/>
            <person name="Schmutz J."/>
            <person name="Mitros T."/>
            <person name="Mozaffari S.V."/>
            <person name="Suzuki Y."/>
            <person name="Haramoto Y."/>
            <person name="Yamamoto T.S."/>
            <person name="Takagi C."/>
            <person name="Heald R."/>
            <person name="Miller K."/>
            <person name="Haudenschild C."/>
            <person name="Kitzman J."/>
            <person name="Nakayama T."/>
            <person name="Izutsu Y."/>
            <person name="Robert J."/>
            <person name="Fortriede J."/>
            <person name="Burns K."/>
            <person name="Lotay V."/>
            <person name="Karimi K."/>
            <person name="Yasuoka Y."/>
            <person name="Dichmann D.S."/>
            <person name="Flajnik M.F."/>
            <person name="Houston D.W."/>
            <person name="Shendure J."/>
            <person name="DuPasquier L."/>
            <person name="Vize P.D."/>
            <person name="Zorn A.M."/>
            <person name="Ito M."/>
            <person name="Marcotte E.M."/>
            <person name="Wallingford J.B."/>
            <person name="Ito Y."/>
            <person name="Asashima M."/>
            <person name="Ueno N."/>
            <person name="Matsuda Y."/>
            <person name="Veenstra G.J."/>
            <person name="Fujiyama A."/>
            <person name="Harland R.M."/>
            <person name="Taira M."/>
            <person name="Rokhsar D.S."/>
        </authorList>
    </citation>
    <scope>NUCLEOTIDE SEQUENCE [LARGE SCALE GENOMIC DNA]</scope>
    <source>
        <strain evidence="2">J</strain>
    </source>
</reference>
<name>A0A974C9W2_XENLA</name>
<gene>
    <name evidence="1" type="ORF">XELAEV_18040580mg</name>
</gene>
<accession>A0A974C9W2</accession>
<sequence>MAGAQCVVKMKCIVGNVCMADRAEDWEGARGWGLSFIRSHYWTVCALDIAPPSPETPIGISLKLNGLSVIQ</sequence>
<protein>
    <submittedName>
        <fullName evidence="1">Uncharacterized protein</fullName>
    </submittedName>
</protein>